<proteinExistence type="predicted"/>
<dbReference type="AlphaFoldDB" id="A0A0A9GQK8"/>
<sequence>MHLSQGMVHNAIKKRCATVLHILGSTNN</sequence>
<reference evidence="1" key="2">
    <citation type="journal article" date="2015" name="Data Brief">
        <title>Shoot transcriptome of the giant reed, Arundo donax.</title>
        <authorList>
            <person name="Barrero R.A."/>
            <person name="Guerrero F.D."/>
            <person name="Moolhuijzen P."/>
            <person name="Goolsby J.A."/>
            <person name="Tidwell J."/>
            <person name="Bellgard S.E."/>
            <person name="Bellgard M.I."/>
        </authorList>
    </citation>
    <scope>NUCLEOTIDE SEQUENCE</scope>
    <source>
        <tissue evidence="1">Shoot tissue taken approximately 20 cm above the soil surface</tissue>
    </source>
</reference>
<evidence type="ECO:0000313" key="1">
    <source>
        <dbReference type="EMBL" id="JAE26732.1"/>
    </source>
</evidence>
<reference evidence="1" key="1">
    <citation type="submission" date="2014-09" db="EMBL/GenBank/DDBJ databases">
        <authorList>
            <person name="Magalhaes I.L.F."/>
            <person name="Oliveira U."/>
            <person name="Santos F.R."/>
            <person name="Vidigal T.H.D.A."/>
            <person name="Brescovit A.D."/>
            <person name="Santos A.J."/>
        </authorList>
    </citation>
    <scope>NUCLEOTIDE SEQUENCE</scope>
    <source>
        <tissue evidence="1">Shoot tissue taken approximately 20 cm above the soil surface</tissue>
    </source>
</reference>
<protein>
    <submittedName>
        <fullName evidence="1">Uncharacterized protein</fullName>
    </submittedName>
</protein>
<accession>A0A0A9GQK8</accession>
<dbReference type="EMBL" id="GBRH01171164">
    <property type="protein sequence ID" value="JAE26732.1"/>
    <property type="molecule type" value="Transcribed_RNA"/>
</dbReference>
<organism evidence="1">
    <name type="scientific">Arundo donax</name>
    <name type="common">Giant reed</name>
    <name type="synonym">Donax arundinaceus</name>
    <dbReference type="NCBI Taxonomy" id="35708"/>
    <lineage>
        <taxon>Eukaryota</taxon>
        <taxon>Viridiplantae</taxon>
        <taxon>Streptophyta</taxon>
        <taxon>Embryophyta</taxon>
        <taxon>Tracheophyta</taxon>
        <taxon>Spermatophyta</taxon>
        <taxon>Magnoliopsida</taxon>
        <taxon>Liliopsida</taxon>
        <taxon>Poales</taxon>
        <taxon>Poaceae</taxon>
        <taxon>PACMAD clade</taxon>
        <taxon>Arundinoideae</taxon>
        <taxon>Arundineae</taxon>
        <taxon>Arundo</taxon>
    </lineage>
</organism>
<name>A0A0A9GQK8_ARUDO</name>